<comment type="similarity">
    <text evidence="4">Belongs to the PhyH family. PHYHD1 subfamily.</text>
</comment>
<comment type="caution">
    <text evidence="5">The sequence shown here is derived from an EMBL/GenBank/DDBJ whole genome shotgun (WGS) entry which is preliminary data.</text>
</comment>
<dbReference type="Pfam" id="PF05721">
    <property type="entry name" value="PhyH"/>
    <property type="match status" value="1"/>
</dbReference>
<dbReference type="PANTHER" id="PTHR20883:SF15">
    <property type="entry name" value="PHYTANOYL-COA DIOXYGENASE DOMAIN-CONTAINING PROTEIN 1"/>
    <property type="match status" value="1"/>
</dbReference>
<dbReference type="PANTHER" id="PTHR20883">
    <property type="entry name" value="PHYTANOYL-COA DIOXYGENASE DOMAIN CONTAINING 1"/>
    <property type="match status" value="1"/>
</dbReference>
<dbReference type="InterPro" id="IPR008775">
    <property type="entry name" value="Phytyl_CoA_dOase-like"/>
</dbReference>
<evidence type="ECO:0000313" key="5">
    <source>
        <dbReference type="EMBL" id="CAD6199245.1"/>
    </source>
</evidence>
<evidence type="ECO:0008006" key="7">
    <source>
        <dbReference type="Google" id="ProtNLM"/>
    </source>
</evidence>
<evidence type="ECO:0000256" key="2">
    <source>
        <dbReference type="ARBA" id="ARBA00022723"/>
    </source>
</evidence>
<protein>
    <recommendedName>
        <fullName evidence="7">Phytanoyl-CoA dioxygenase domain-containing protein 1</fullName>
    </recommendedName>
</protein>
<evidence type="ECO:0000313" key="6">
    <source>
        <dbReference type="Proteomes" id="UP000835052"/>
    </source>
</evidence>
<evidence type="ECO:0000256" key="4">
    <source>
        <dbReference type="ARBA" id="ARBA00038356"/>
    </source>
</evidence>
<reference evidence="5" key="1">
    <citation type="submission" date="2020-10" db="EMBL/GenBank/DDBJ databases">
        <authorList>
            <person name="Kikuchi T."/>
        </authorList>
    </citation>
    <scope>NUCLEOTIDE SEQUENCE</scope>
    <source>
        <strain evidence="5">NKZ352</strain>
    </source>
</reference>
<dbReference type="SUPFAM" id="SSF51197">
    <property type="entry name" value="Clavaminate synthase-like"/>
    <property type="match status" value="1"/>
</dbReference>
<name>A0A8S1HZR8_9PELO</name>
<sequence length="284" mass="32376">MSLRGDFERDGFAVVDGVFSDEELQKMKDSMAEIVGNMDLAEHPKSVFSTYDEDKHTSDDYFMNSSDKIRFFFEEGAINSEGELKVDKEVALNKVGHGLHFLDPTFREMTFHPKVQEIFREIGYEEPEVVQSIKKKIGGAVTDHVDATFLRVDPVEHLTGVWIAVDDATIENGCLSFIPGSHKETTALDYRFVRTHSQKGPLLKFIGTRPTYDSSRFVPVPIPRGSLLLIHGLVVHKSEQNTSEKSRHAYTVHVMERRNTVWSSDNWLQETADYKFPNLYTTEP</sequence>
<keyword evidence="3" id="KW-0408">Iron</keyword>
<evidence type="ECO:0000256" key="3">
    <source>
        <dbReference type="ARBA" id="ARBA00023004"/>
    </source>
</evidence>
<gene>
    <name evidence="5" type="ORF">CAUJ_LOCUS15149</name>
</gene>
<organism evidence="5 6">
    <name type="scientific">Caenorhabditis auriculariae</name>
    <dbReference type="NCBI Taxonomy" id="2777116"/>
    <lineage>
        <taxon>Eukaryota</taxon>
        <taxon>Metazoa</taxon>
        <taxon>Ecdysozoa</taxon>
        <taxon>Nematoda</taxon>
        <taxon>Chromadorea</taxon>
        <taxon>Rhabditida</taxon>
        <taxon>Rhabditina</taxon>
        <taxon>Rhabditomorpha</taxon>
        <taxon>Rhabditoidea</taxon>
        <taxon>Rhabditidae</taxon>
        <taxon>Peloderinae</taxon>
        <taxon>Caenorhabditis</taxon>
    </lineage>
</organism>
<dbReference type="EMBL" id="CAJGYM010000162">
    <property type="protein sequence ID" value="CAD6199245.1"/>
    <property type="molecule type" value="Genomic_DNA"/>
</dbReference>
<evidence type="ECO:0000256" key="1">
    <source>
        <dbReference type="ARBA" id="ARBA00001962"/>
    </source>
</evidence>
<proteinExistence type="inferred from homology"/>
<dbReference type="OrthoDB" id="445007at2759"/>
<dbReference type="AlphaFoldDB" id="A0A8S1HZR8"/>
<comment type="cofactor">
    <cofactor evidence="1">
        <name>Fe cation</name>
        <dbReference type="ChEBI" id="CHEBI:24875"/>
    </cofactor>
</comment>
<keyword evidence="2" id="KW-0479">Metal-binding</keyword>
<dbReference type="Proteomes" id="UP000835052">
    <property type="component" value="Unassembled WGS sequence"/>
</dbReference>
<accession>A0A8S1HZR8</accession>
<dbReference type="Gene3D" id="2.60.120.620">
    <property type="entry name" value="q2cbj1_9rhob like domain"/>
    <property type="match status" value="1"/>
</dbReference>
<keyword evidence="6" id="KW-1185">Reference proteome</keyword>
<dbReference type="GO" id="GO:0046872">
    <property type="term" value="F:metal ion binding"/>
    <property type="evidence" value="ECO:0007669"/>
    <property type="project" value="UniProtKB-KW"/>
</dbReference>